<feature type="domain" description="Glycosyl transferase family 1" evidence="3">
    <location>
        <begin position="194"/>
        <end position="362"/>
    </location>
</feature>
<evidence type="ECO:0000256" key="2">
    <source>
        <dbReference type="ARBA" id="ARBA00022679"/>
    </source>
</evidence>
<dbReference type="Pfam" id="PF00534">
    <property type="entry name" value="Glycos_transf_1"/>
    <property type="match status" value="1"/>
</dbReference>
<protein>
    <submittedName>
        <fullName evidence="5">Glycosyltransferase family 4 protein</fullName>
        <ecNumber evidence="5">2.4.-.-</ecNumber>
    </submittedName>
</protein>
<gene>
    <name evidence="5" type="ORF">P8A22_28570</name>
</gene>
<reference evidence="5 6" key="1">
    <citation type="submission" date="2023-03" db="EMBL/GenBank/DDBJ databases">
        <title>Isolation and description of six Streptomyces strains from soil environments, able to metabolize different microbial glucans.</title>
        <authorList>
            <person name="Widen T."/>
            <person name="Larsbrink J."/>
        </authorList>
    </citation>
    <scope>NUCLEOTIDE SEQUENCE [LARGE SCALE GENOMIC DNA]</scope>
    <source>
        <strain evidence="5 6">Mut2</strain>
    </source>
</reference>
<dbReference type="CDD" id="cd03801">
    <property type="entry name" value="GT4_PimA-like"/>
    <property type="match status" value="1"/>
</dbReference>
<dbReference type="PANTHER" id="PTHR45947">
    <property type="entry name" value="SULFOQUINOVOSYL TRANSFERASE SQD2"/>
    <property type="match status" value="1"/>
</dbReference>
<dbReference type="EC" id="2.4.-.-" evidence="5"/>
<dbReference type="SUPFAM" id="SSF53756">
    <property type="entry name" value="UDP-Glycosyltransferase/glycogen phosphorylase"/>
    <property type="match status" value="1"/>
</dbReference>
<evidence type="ECO:0000259" key="3">
    <source>
        <dbReference type="Pfam" id="PF00534"/>
    </source>
</evidence>
<dbReference type="GO" id="GO:0016757">
    <property type="term" value="F:glycosyltransferase activity"/>
    <property type="evidence" value="ECO:0007669"/>
    <property type="project" value="UniProtKB-KW"/>
</dbReference>
<evidence type="ECO:0000313" key="5">
    <source>
        <dbReference type="EMBL" id="WLQ43527.1"/>
    </source>
</evidence>
<name>A0ABY9IBI7_9ACTN</name>
<dbReference type="Gene3D" id="3.40.50.2000">
    <property type="entry name" value="Glycogen Phosphorylase B"/>
    <property type="match status" value="2"/>
</dbReference>
<dbReference type="InterPro" id="IPR001296">
    <property type="entry name" value="Glyco_trans_1"/>
</dbReference>
<dbReference type="InterPro" id="IPR028098">
    <property type="entry name" value="Glyco_trans_4-like_N"/>
</dbReference>
<keyword evidence="1 5" id="KW-0328">Glycosyltransferase</keyword>
<dbReference type="Proteomes" id="UP001229952">
    <property type="component" value="Chromosome"/>
</dbReference>
<dbReference type="PANTHER" id="PTHR45947:SF3">
    <property type="entry name" value="SULFOQUINOVOSYL TRANSFERASE SQD2"/>
    <property type="match status" value="1"/>
</dbReference>
<dbReference type="RefSeq" id="WP_306091032.1">
    <property type="nucleotide sequence ID" value="NZ_CP120992.1"/>
</dbReference>
<keyword evidence="2 5" id="KW-0808">Transferase</keyword>
<sequence>MDKTLIVTNDFPPRPGGIQAFLHNMALRLDPDRVVVYASTWKRGPEGAAATAAFDAEQPFTVVRDRTTMLLPTPRVTRRAVQLLRTHGCSSVWFGAAAPLGLMAPALRRAGARRLVATTHGHEAGWAQLPASRQLLRRIGEGTDTVTYLGEYTRSRIAAALTPAAAERMVQLPPGVDEKTFHPESGGDLVRARLGLTDRPVVVCVSRLVPRKGQDTLILAMPAILAEVPDAVLLIVGGGPYAGELRKLAAGTGVLDSVRFTGPVPWAELPAHYGAGDVFAMPCRTRRGGLDVEGLGIVYLEASATGLPVVAGDSGGAPDAVLDGETGWVVRGGSAEEAAERIALLLGDAELRRRMGERGRAWVEEKWRWDLLAEKLRALL</sequence>
<organism evidence="5 6">
    <name type="scientific">Streptomyces laculatispora</name>
    <dbReference type="NCBI Taxonomy" id="887464"/>
    <lineage>
        <taxon>Bacteria</taxon>
        <taxon>Bacillati</taxon>
        <taxon>Actinomycetota</taxon>
        <taxon>Actinomycetes</taxon>
        <taxon>Kitasatosporales</taxon>
        <taxon>Streptomycetaceae</taxon>
        <taxon>Streptomyces</taxon>
    </lineage>
</organism>
<dbReference type="Pfam" id="PF13439">
    <property type="entry name" value="Glyco_transf_4"/>
    <property type="match status" value="1"/>
</dbReference>
<evidence type="ECO:0000313" key="6">
    <source>
        <dbReference type="Proteomes" id="UP001229952"/>
    </source>
</evidence>
<proteinExistence type="predicted"/>
<accession>A0ABY9IBI7</accession>
<dbReference type="EMBL" id="CP120992">
    <property type="protein sequence ID" value="WLQ43527.1"/>
    <property type="molecule type" value="Genomic_DNA"/>
</dbReference>
<keyword evidence="6" id="KW-1185">Reference proteome</keyword>
<dbReference type="InterPro" id="IPR050194">
    <property type="entry name" value="Glycosyltransferase_grp1"/>
</dbReference>
<evidence type="ECO:0000259" key="4">
    <source>
        <dbReference type="Pfam" id="PF13439"/>
    </source>
</evidence>
<feature type="domain" description="Glycosyltransferase subfamily 4-like N-terminal" evidence="4">
    <location>
        <begin position="15"/>
        <end position="178"/>
    </location>
</feature>
<evidence type="ECO:0000256" key="1">
    <source>
        <dbReference type="ARBA" id="ARBA00022676"/>
    </source>
</evidence>